<keyword evidence="1" id="KW-0812">Transmembrane</keyword>
<dbReference type="PANTHER" id="PTHR35007:SF1">
    <property type="entry name" value="PILUS ASSEMBLY PROTEIN"/>
    <property type="match status" value="1"/>
</dbReference>
<gene>
    <name evidence="2" type="ORF">HYG85_11500</name>
</gene>
<keyword evidence="1" id="KW-0472">Membrane</keyword>
<sequence>MSDKTNNELINYDEYHMNILERVKYSAIAMAGVYLLCMLFYNNHIIAVILSFIGLLYPKYKKPQLIKKRKKELRLQFKEAIYALSSSLGAGKSIESAFKSVLSDLRILYPETDTYIILEFEYIVRKIEMNETIEDAIQDFASRASIDDITNFSNVFITAKRTGGNIISIIRYTSNVISEKIEIQNEIEVLVSSKQFEQRILSLLVPGIIIYLQMSSPGYLDVMYSTLTGRILMTVCLILFAVSYRVGKKMTDIEV</sequence>
<organism evidence="2 3">
    <name type="scientific">Vallitalea guaymasensis</name>
    <dbReference type="NCBI Taxonomy" id="1185412"/>
    <lineage>
        <taxon>Bacteria</taxon>
        <taxon>Bacillati</taxon>
        <taxon>Bacillota</taxon>
        <taxon>Clostridia</taxon>
        <taxon>Lachnospirales</taxon>
        <taxon>Vallitaleaceae</taxon>
        <taxon>Vallitalea</taxon>
    </lineage>
</organism>
<accession>A0A8J8MB75</accession>
<keyword evidence="1" id="KW-1133">Transmembrane helix</keyword>
<dbReference type="RefSeq" id="WP_212693551.1">
    <property type="nucleotide sequence ID" value="NZ_CP058561.1"/>
</dbReference>
<dbReference type="AlphaFoldDB" id="A0A8J8MB75"/>
<name>A0A8J8MB75_9FIRM</name>
<reference evidence="2 3" key="1">
    <citation type="submission" date="2020-07" db="EMBL/GenBank/DDBJ databases">
        <title>Vallitalea guaymasensis genome.</title>
        <authorList>
            <person name="Postec A."/>
        </authorList>
    </citation>
    <scope>NUCLEOTIDE SEQUENCE [LARGE SCALE GENOMIC DNA]</scope>
    <source>
        <strain evidence="2 3">Ra1766G1</strain>
    </source>
</reference>
<dbReference type="Proteomes" id="UP000677305">
    <property type="component" value="Chromosome"/>
</dbReference>
<evidence type="ECO:0000313" key="3">
    <source>
        <dbReference type="Proteomes" id="UP000677305"/>
    </source>
</evidence>
<feature type="transmembrane region" description="Helical" evidence="1">
    <location>
        <begin position="222"/>
        <end position="242"/>
    </location>
</feature>
<protein>
    <submittedName>
        <fullName evidence="2">Type II secretion system F family protein</fullName>
    </submittedName>
</protein>
<evidence type="ECO:0000256" key="1">
    <source>
        <dbReference type="SAM" id="Phobius"/>
    </source>
</evidence>
<dbReference type="KEGG" id="vgu:HYG85_11500"/>
<dbReference type="PANTHER" id="PTHR35007">
    <property type="entry name" value="INTEGRAL MEMBRANE PROTEIN-RELATED"/>
    <property type="match status" value="1"/>
</dbReference>
<evidence type="ECO:0000313" key="2">
    <source>
        <dbReference type="EMBL" id="QUH29495.1"/>
    </source>
</evidence>
<feature type="transmembrane region" description="Helical" evidence="1">
    <location>
        <begin position="200"/>
        <end position="216"/>
    </location>
</feature>
<feature type="transmembrane region" description="Helical" evidence="1">
    <location>
        <begin position="27"/>
        <end position="57"/>
    </location>
</feature>
<dbReference type="EMBL" id="CP058561">
    <property type="protein sequence ID" value="QUH29495.1"/>
    <property type="molecule type" value="Genomic_DNA"/>
</dbReference>
<proteinExistence type="predicted"/>
<keyword evidence="3" id="KW-1185">Reference proteome</keyword>